<dbReference type="Gene3D" id="3.10.450.50">
    <property type="match status" value="1"/>
</dbReference>
<gene>
    <name evidence="2" type="ORF">ACFYXQ_24465</name>
</gene>
<evidence type="ECO:0000259" key="1">
    <source>
        <dbReference type="Pfam" id="PF12680"/>
    </source>
</evidence>
<proteinExistence type="predicted"/>
<name>A0ABW6S3S1_9NOCA</name>
<protein>
    <submittedName>
        <fullName evidence="2">Nuclear transport factor 2 family protein</fullName>
    </submittedName>
</protein>
<dbReference type="InterPro" id="IPR032710">
    <property type="entry name" value="NTF2-like_dom_sf"/>
</dbReference>
<dbReference type="InterPro" id="IPR037401">
    <property type="entry name" value="SnoaL-like"/>
</dbReference>
<dbReference type="Pfam" id="PF12680">
    <property type="entry name" value="SnoaL_2"/>
    <property type="match status" value="1"/>
</dbReference>
<evidence type="ECO:0000313" key="2">
    <source>
        <dbReference type="EMBL" id="MFF3570940.1"/>
    </source>
</evidence>
<dbReference type="RefSeq" id="WP_387405069.1">
    <property type="nucleotide sequence ID" value="NZ_JBIAQY010000008.1"/>
</dbReference>
<reference evidence="2 3" key="1">
    <citation type="submission" date="2024-10" db="EMBL/GenBank/DDBJ databases">
        <title>The Natural Products Discovery Center: Release of the First 8490 Sequenced Strains for Exploring Actinobacteria Biosynthetic Diversity.</title>
        <authorList>
            <person name="Kalkreuter E."/>
            <person name="Kautsar S.A."/>
            <person name="Yang D."/>
            <person name="Bader C.D."/>
            <person name="Teijaro C.N."/>
            <person name="Fluegel L."/>
            <person name="Davis C.M."/>
            <person name="Simpson J.R."/>
            <person name="Lauterbach L."/>
            <person name="Steele A.D."/>
            <person name="Gui C."/>
            <person name="Meng S."/>
            <person name="Li G."/>
            <person name="Viehrig K."/>
            <person name="Ye F."/>
            <person name="Su P."/>
            <person name="Kiefer A.F."/>
            <person name="Nichols A."/>
            <person name="Cepeda A.J."/>
            <person name="Yan W."/>
            <person name="Fan B."/>
            <person name="Jiang Y."/>
            <person name="Adhikari A."/>
            <person name="Zheng C.-J."/>
            <person name="Schuster L."/>
            <person name="Cowan T.M."/>
            <person name="Smanski M.J."/>
            <person name="Chevrette M.G."/>
            <person name="De Carvalho L.P.S."/>
            <person name="Shen B."/>
        </authorList>
    </citation>
    <scope>NUCLEOTIDE SEQUENCE [LARGE SCALE GENOMIC DNA]</scope>
    <source>
        <strain evidence="2 3">NPDC002593</strain>
    </source>
</reference>
<dbReference type="SUPFAM" id="SSF54427">
    <property type="entry name" value="NTF2-like"/>
    <property type="match status" value="1"/>
</dbReference>
<feature type="domain" description="SnoaL-like" evidence="1">
    <location>
        <begin position="7"/>
        <end position="121"/>
    </location>
</feature>
<dbReference type="EMBL" id="JBIAQY010000008">
    <property type="protein sequence ID" value="MFF3570940.1"/>
    <property type="molecule type" value="Genomic_DNA"/>
</dbReference>
<keyword evidence="3" id="KW-1185">Reference proteome</keyword>
<dbReference type="Proteomes" id="UP001601992">
    <property type="component" value="Unassembled WGS sequence"/>
</dbReference>
<organism evidence="2 3">
    <name type="scientific">Nocardia jiangxiensis</name>
    <dbReference type="NCBI Taxonomy" id="282685"/>
    <lineage>
        <taxon>Bacteria</taxon>
        <taxon>Bacillati</taxon>
        <taxon>Actinomycetota</taxon>
        <taxon>Actinomycetes</taxon>
        <taxon>Mycobacteriales</taxon>
        <taxon>Nocardiaceae</taxon>
        <taxon>Nocardia</taxon>
    </lineage>
</organism>
<accession>A0ABW6S3S1</accession>
<comment type="caution">
    <text evidence="2">The sequence shown here is derived from an EMBL/GenBank/DDBJ whole genome shotgun (WGS) entry which is preliminary data.</text>
</comment>
<evidence type="ECO:0000313" key="3">
    <source>
        <dbReference type="Proteomes" id="UP001601992"/>
    </source>
</evidence>
<sequence length="136" mass="15902">MWTKDIVSEFIKTLNSQDWELLGARYMAENLVVETPGDGTLVGRRNFLDLFFVPMHSGVEEYFRDIHAMVIDDPWLLLDITVEYRCVRDHPGFPIQPLTVGNTLWAQYFFLYRIEDDMIASLKAVRYGTRLAKTEH</sequence>